<dbReference type="PIRSF" id="PIRSF005902">
    <property type="entry name" value="DNase_TatD"/>
    <property type="match status" value="1"/>
</dbReference>
<name>A0A4T0P5Z8_9BASI</name>
<keyword evidence="2" id="KW-0378">Hydrolase</keyword>
<protein>
    <submittedName>
        <fullName evidence="2">Metallo-dependent hydrolase</fullName>
    </submittedName>
</protein>
<dbReference type="EMBL" id="SPRC01000034">
    <property type="protein sequence ID" value="TIB77408.1"/>
    <property type="molecule type" value="Genomic_DNA"/>
</dbReference>
<comment type="caution">
    <text evidence="2">The sequence shown here is derived from an EMBL/GenBank/DDBJ whole genome shotgun (WGS) entry which is preliminary data.</text>
</comment>
<evidence type="ECO:0000256" key="1">
    <source>
        <dbReference type="PIRSR" id="PIRSR005902-1"/>
    </source>
</evidence>
<evidence type="ECO:0000313" key="3">
    <source>
        <dbReference type="Proteomes" id="UP000310685"/>
    </source>
</evidence>
<dbReference type="Gene3D" id="3.20.20.140">
    <property type="entry name" value="Metal-dependent hydrolases"/>
    <property type="match status" value="1"/>
</dbReference>
<dbReference type="Proteomes" id="UP000310685">
    <property type="component" value="Unassembled WGS sequence"/>
</dbReference>
<evidence type="ECO:0000313" key="2">
    <source>
        <dbReference type="EMBL" id="TIB77408.1"/>
    </source>
</evidence>
<dbReference type="InterPro" id="IPR032466">
    <property type="entry name" value="Metal_Hydrolase"/>
</dbReference>
<keyword evidence="1" id="KW-0479">Metal-binding</keyword>
<gene>
    <name evidence="2" type="ORF">E3Q22_03035</name>
</gene>
<dbReference type="PANTHER" id="PTHR47345:SF1">
    <property type="entry name" value="CUT9-INTERACTING PROTEIN SCN1"/>
    <property type="match status" value="1"/>
</dbReference>
<dbReference type="PANTHER" id="PTHR47345">
    <property type="entry name" value="CUT9-INTERACTING PROTEIN SCN1"/>
    <property type="match status" value="1"/>
</dbReference>
<reference evidence="2 3" key="1">
    <citation type="submission" date="2019-03" db="EMBL/GenBank/DDBJ databases">
        <title>Sequencing 25 genomes of Wallemia mellicola.</title>
        <authorList>
            <person name="Gostincar C."/>
        </authorList>
    </citation>
    <scope>NUCLEOTIDE SEQUENCE [LARGE SCALE GENOMIC DNA]</scope>
    <source>
        <strain evidence="2 3">EXF-6152</strain>
    </source>
</reference>
<dbReference type="Pfam" id="PF01026">
    <property type="entry name" value="TatD_DNase"/>
    <property type="match status" value="1"/>
</dbReference>
<feature type="binding site" evidence="1">
    <location>
        <position position="11"/>
    </location>
    <ligand>
        <name>a divalent metal cation</name>
        <dbReference type="ChEBI" id="CHEBI:60240"/>
        <label>1</label>
    </ligand>
</feature>
<dbReference type="InterPro" id="IPR001130">
    <property type="entry name" value="TatD-like"/>
</dbReference>
<dbReference type="AlphaFoldDB" id="A0A4T0P5Z8"/>
<feature type="binding site" evidence="1">
    <location>
        <position position="13"/>
    </location>
    <ligand>
        <name>a divalent metal cation</name>
        <dbReference type="ChEBI" id="CHEBI:60240"/>
        <label>1</label>
    </ligand>
</feature>
<dbReference type="SUPFAM" id="SSF51556">
    <property type="entry name" value="Metallo-dependent hydrolases"/>
    <property type="match status" value="1"/>
</dbReference>
<feature type="binding site" evidence="1">
    <location>
        <position position="255"/>
    </location>
    <ligand>
        <name>a divalent metal cation</name>
        <dbReference type="ChEBI" id="CHEBI:60240"/>
        <label>1</label>
    </ligand>
</feature>
<dbReference type="GO" id="GO:0016788">
    <property type="term" value="F:hydrolase activity, acting on ester bonds"/>
    <property type="evidence" value="ECO:0007669"/>
    <property type="project" value="InterPro"/>
</dbReference>
<feature type="binding site" evidence="1">
    <location>
        <position position="133"/>
    </location>
    <ligand>
        <name>a divalent metal cation</name>
        <dbReference type="ChEBI" id="CHEBI:60240"/>
        <label>1</label>
    </ligand>
</feature>
<organism evidence="2 3">
    <name type="scientific">Wallemia mellicola</name>
    <dbReference type="NCBI Taxonomy" id="1708541"/>
    <lineage>
        <taxon>Eukaryota</taxon>
        <taxon>Fungi</taxon>
        <taxon>Dikarya</taxon>
        <taxon>Basidiomycota</taxon>
        <taxon>Wallemiomycotina</taxon>
        <taxon>Wallemiomycetes</taxon>
        <taxon>Wallemiales</taxon>
        <taxon>Wallemiaceae</taxon>
        <taxon>Wallemia</taxon>
    </lineage>
</organism>
<dbReference type="GO" id="GO:0046872">
    <property type="term" value="F:metal ion binding"/>
    <property type="evidence" value="ECO:0007669"/>
    <property type="project" value="UniProtKB-KW"/>
</dbReference>
<dbReference type="InterPro" id="IPR053044">
    <property type="entry name" value="Metallo-hydrolase/TatD-type"/>
</dbReference>
<feature type="binding site" evidence="1">
    <location>
        <position position="180"/>
    </location>
    <ligand>
        <name>a divalent metal cation</name>
        <dbReference type="ChEBI" id="CHEBI:60240"/>
        <label>2</label>
    </ligand>
</feature>
<feature type="binding site" evidence="1">
    <location>
        <position position="203"/>
    </location>
    <ligand>
        <name>a divalent metal cation</name>
        <dbReference type="ChEBI" id="CHEBI:60240"/>
        <label>2</label>
    </ligand>
</feature>
<accession>A0A4T0P5Z8</accession>
<proteinExistence type="predicted"/>
<sequence>MSGIEKLVDTHCHPTDSDNVNLSEHTRKMHAVCAMSTHIEDQDKVRELYKGYPDKVIPYYGYHPWWSHLFTFEENISKEEHYESILLDGKKDDIKREQLRGLLDTLPMPILFQNLLIDIEERLQDNPRAQVGEVGIDRVFRVKGEDGKLTILQPSIEHQKRVAVAQVKLAKKYNRLVSMHSVSATQGSLDIIRAADYQRIVLHSCGIGHNAITAARKEFPDIYFGFSKAINARSMSLLEDSISVTPLNRILTESDFYDEAHFPVQVGEMVDIIARIKDESRDFIVNKVKTNFDELF</sequence>